<dbReference type="InterPro" id="IPR036121">
    <property type="entry name" value="ATPase_F1/V1/A1_a/bsu_N_sf"/>
</dbReference>
<feature type="domain" description="DDE-1" evidence="4">
    <location>
        <begin position="15"/>
        <end position="140"/>
    </location>
</feature>
<comment type="caution">
    <text evidence="5">The sequence shown here is derived from an EMBL/GenBank/DDBJ whole genome shotgun (WGS) entry which is preliminary data.</text>
</comment>
<dbReference type="InterPro" id="IPR005294">
    <property type="entry name" value="ATP_synth_F1_asu"/>
</dbReference>
<organism evidence="5 6">
    <name type="scientific">Hypsibius exemplaris</name>
    <name type="common">Freshwater tardigrade</name>
    <dbReference type="NCBI Taxonomy" id="2072580"/>
    <lineage>
        <taxon>Eukaryota</taxon>
        <taxon>Metazoa</taxon>
        <taxon>Ecdysozoa</taxon>
        <taxon>Tardigrada</taxon>
        <taxon>Eutardigrada</taxon>
        <taxon>Parachela</taxon>
        <taxon>Hypsibioidea</taxon>
        <taxon>Hypsibiidae</taxon>
        <taxon>Hypsibius</taxon>
    </lineage>
</organism>
<dbReference type="InterPro" id="IPR027417">
    <property type="entry name" value="P-loop_NTPase"/>
</dbReference>
<proteinExistence type="inferred from homology"/>
<dbReference type="GO" id="GO:0043531">
    <property type="term" value="F:ADP binding"/>
    <property type="evidence" value="ECO:0007669"/>
    <property type="project" value="TreeGrafter"/>
</dbReference>
<evidence type="ECO:0000256" key="1">
    <source>
        <dbReference type="ARBA" id="ARBA00008936"/>
    </source>
</evidence>
<dbReference type="SUPFAM" id="SSF52540">
    <property type="entry name" value="P-loop containing nucleoside triphosphate hydrolases"/>
    <property type="match status" value="1"/>
</dbReference>
<dbReference type="Pfam" id="PF03184">
    <property type="entry name" value="DDE_1"/>
    <property type="match status" value="1"/>
</dbReference>
<dbReference type="SUPFAM" id="SSF50615">
    <property type="entry name" value="N-terminal domain of alpha and beta subunits of F1 ATP synthase"/>
    <property type="match status" value="1"/>
</dbReference>
<protein>
    <submittedName>
        <fullName evidence="5">ATP synthase subunit alpha, mitochondrial</fullName>
    </submittedName>
</protein>
<dbReference type="GO" id="GO:0003676">
    <property type="term" value="F:nucleic acid binding"/>
    <property type="evidence" value="ECO:0007669"/>
    <property type="project" value="InterPro"/>
</dbReference>
<dbReference type="Proteomes" id="UP000192578">
    <property type="component" value="Unassembled WGS sequence"/>
</dbReference>
<accession>A0A1W0WS64</accession>
<evidence type="ECO:0000259" key="4">
    <source>
        <dbReference type="Pfam" id="PF03184"/>
    </source>
</evidence>
<dbReference type="Gene3D" id="3.40.50.300">
    <property type="entry name" value="P-loop containing nucleotide triphosphate hydrolases"/>
    <property type="match status" value="1"/>
</dbReference>
<keyword evidence="2" id="KW-0813">Transport</keyword>
<dbReference type="EMBL" id="MTYJ01000054">
    <property type="protein sequence ID" value="OQV18042.1"/>
    <property type="molecule type" value="Genomic_DNA"/>
</dbReference>
<reference evidence="6" key="1">
    <citation type="submission" date="2017-01" db="EMBL/GenBank/DDBJ databases">
        <title>Comparative genomics of anhydrobiosis in the tardigrade Hypsibius dujardini.</title>
        <authorList>
            <person name="Yoshida Y."/>
            <person name="Koutsovoulos G."/>
            <person name="Laetsch D."/>
            <person name="Stevens L."/>
            <person name="Kumar S."/>
            <person name="Horikawa D."/>
            <person name="Ishino K."/>
            <person name="Komine S."/>
            <person name="Tomita M."/>
            <person name="Blaxter M."/>
            <person name="Arakawa K."/>
        </authorList>
    </citation>
    <scope>NUCLEOTIDE SEQUENCE [LARGE SCALE GENOMIC DNA]</scope>
    <source>
        <strain evidence="6">Z151</strain>
    </source>
</reference>
<dbReference type="AlphaFoldDB" id="A0A1W0WS64"/>
<gene>
    <name evidence="5" type="ORF">BV898_07983</name>
</gene>
<evidence type="ECO:0000313" key="5">
    <source>
        <dbReference type="EMBL" id="OQV18042.1"/>
    </source>
</evidence>
<keyword evidence="3" id="KW-0406">Ion transport</keyword>
<evidence type="ECO:0000256" key="3">
    <source>
        <dbReference type="ARBA" id="ARBA00023065"/>
    </source>
</evidence>
<evidence type="ECO:0000256" key="2">
    <source>
        <dbReference type="ARBA" id="ARBA00022448"/>
    </source>
</evidence>
<comment type="similarity">
    <text evidence="1">Belongs to the ATPase alpha/beta chains family.</text>
</comment>
<dbReference type="OrthoDB" id="8056264at2759"/>
<dbReference type="GO" id="GO:0046933">
    <property type="term" value="F:proton-transporting ATP synthase activity, rotational mechanism"/>
    <property type="evidence" value="ECO:0007669"/>
    <property type="project" value="InterPro"/>
</dbReference>
<dbReference type="GO" id="GO:0045259">
    <property type="term" value="C:proton-transporting ATP synthase complex"/>
    <property type="evidence" value="ECO:0007669"/>
    <property type="project" value="InterPro"/>
</dbReference>
<dbReference type="PANTHER" id="PTHR48082">
    <property type="entry name" value="ATP SYNTHASE SUBUNIT ALPHA, MITOCHONDRIAL"/>
    <property type="match status" value="1"/>
</dbReference>
<keyword evidence="6" id="KW-1185">Reference proteome</keyword>
<evidence type="ECO:0000313" key="6">
    <source>
        <dbReference type="Proteomes" id="UP000192578"/>
    </source>
</evidence>
<dbReference type="PANTHER" id="PTHR48082:SF2">
    <property type="entry name" value="ATP SYNTHASE SUBUNIT ALPHA, MITOCHONDRIAL"/>
    <property type="match status" value="1"/>
</dbReference>
<name>A0A1W0WS64_HYPEX</name>
<dbReference type="InterPro" id="IPR004875">
    <property type="entry name" value="DDE_SF_endonuclease_dom"/>
</dbReference>
<dbReference type="Gene3D" id="3.30.420.10">
    <property type="entry name" value="Ribonuclease H-like superfamily/Ribonuclease H"/>
    <property type="match status" value="1"/>
</dbReference>
<sequence>MVCMGISWNGPTSLYFVPPKAKMNSQMFIGLILEPLFKTDVPRLYQGEEKKVILHMDSAGAHVKDTVVKWLQDCEIKFITKEEWMSNSPDFSPMDYGVNSIFKKRCNRHKAKNMAELVVIAKREWKKFGLGHCRNILIAWPKQGMALNLKPGSVGVVLFRNDRLIKEGDIVKRAIVAVPVGEKMLGRVVNTLENLIDGKAAVKGVKHYRLRIKAPGISPVREHMQTRIKTVDSLVPIGLG</sequence>
<dbReference type="InterPro" id="IPR036397">
    <property type="entry name" value="RNaseH_sf"/>
</dbReference>
<dbReference type="GO" id="GO:0005524">
    <property type="term" value="F:ATP binding"/>
    <property type="evidence" value="ECO:0007669"/>
    <property type="project" value="TreeGrafter"/>
</dbReference>